<dbReference type="RefSeq" id="WP_345369714.1">
    <property type="nucleotide sequence ID" value="NZ_BAABJX010000018.1"/>
</dbReference>
<accession>A0ABP9D472</accession>
<gene>
    <name evidence="1" type="ORF">GCM10023331_09940</name>
</gene>
<proteinExistence type="predicted"/>
<dbReference type="InterPro" id="IPR021272">
    <property type="entry name" value="DUF2851"/>
</dbReference>
<evidence type="ECO:0000313" key="2">
    <source>
        <dbReference type="Proteomes" id="UP001500298"/>
    </source>
</evidence>
<protein>
    <submittedName>
        <fullName evidence="1">DUF2851 family protein</fullName>
    </submittedName>
</protein>
<sequence>MQEMFFHYIWRLQYFEHQHLFTVKGESVSVIYPGIYNTNAGPDFFNAKILIGEMEWHGHVEIHVQASDWYKHQHQEDEAYDNVVLHVVWEADRSVYRMEGSEIATVELKGKIPLSLFQKYERMQQDQAIPCEYLCQEVPEILWTSMKERVLIERLEEKANQIHLLKEYCHGDWEQVALWVLGKSLGAPLNQEPFVELSKRVPFQAVKKLKENEMQLEALYFGQSGLLLPCQEQAYAQKLIREHQYLFHKYKLSPALSPVIWQQGRMRTPSLPTVRIAQLIGLITQKDHLFQECMLSSKFQDIKALLDVEVPSYWQTHYHFGKVRKKGTGKISVTMKARIAANGVVPLLVAYGQYQGNERCMEQGIQLLESLPPEDNKYIRLWKEMGLKVENAFDVQAYLQLYKKYCAEKQCLRCVVGCAILK</sequence>
<keyword evidence="2" id="KW-1185">Reference proteome</keyword>
<comment type="caution">
    <text evidence="1">The sequence shown here is derived from an EMBL/GenBank/DDBJ whole genome shotgun (WGS) entry which is preliminary data.</text>
</comment>
<dbReference type="EMBL" id="BAABJX010000018">
    <property type="protein sequence ID" value="GAA4827176.1"/>
    <property type="molecule type" value="Genomic_DNA"/>
</dbReference>
<name>A0ABP9D472_9BACT</name>
<reference evidence="2" key="1">
    <citation type="journal article" date="2019" name="Int. J. Syst. Evol. Microbiol.">
        <title>The Global Catalogue of Microorganisms (GCM) 10K type strain sequencing project: providing services to taxonomists for standard genome sequencing and annotation.</title>
        <authorList>
            <consortium name="The Broad Institute Genomics Platform"/>
            <consortium name="The Broad Institute Genome Sequencing Center for Infectious Disease"/>
            <person name="Wu L."/>
            <person name="Ma J."/>
        </authorList>
    </citation>
    <scope>NUCLEOTIDE SEQUENCE [LARGE SCALE GENOMIC DNA]</scope>
    <source>
        <strain evidence="2">JCM 18326</strain>
    </source>
</reference>
<evidence type="ECO:0000313" key="1">
    <source>
        <dbReference type="EMBL" id="GAA4827176.1"/>
    </source>
</evidence>
<organism evidence="1 2">
    <name type="scientific">Algivirga pacifica</name>
    <dbReference type="NCBI Taxonomy" id="1162670"/>
    <lineage>
        <taxon>Bacteria</taxon>
        <taxon>Pseudomonadati</taxon>
        <taxon>Bacteroidota</taxon>
        <taxon>Cytophagia</taxon>
        <taxon>Cytophagales</taxon>
        <taxon>Flammeovirgaceae</taxon>
        <taxon>Algivirga</taxon>
    </lineage>
</organism>
<dbReference type="Proteomes" id="UP001500298">
    <property type="component" value="Unassembled WGS sequence"/>
</dbReference>
<dbReference type="Pfam" id="PF11013">
    <property type="entry name" value="DUF2851"/>
    <property type="match status" value="1"/>
</dbReference>